<keyword evidence="5" id="KW-0472">Membrane</keyword>
<accession>A0A3R6GLA0</accession>
<feature type="transmembrane region" description="Helical" evidence="5">
    <location>
        <begin position="26"/>
        <end position="50"/>
    </location>
</feature>
<evidence type="ECO:0000256" key="3">
    <source>
        <dbReference type="ARBA" id="ARBA00022801"/>
    </source>
</evidence>
<name>A0A3R6GLA0_9FIRM</name>
<comment type="caution">
    <text evidence="7">The sequence shown here is derived from an EMBL/GenBank/DDBJ whole genome shotgun (WGS) entry which is preliminary data.</text>
</comment>
<evidence type="ECO:0000256" key="2">
    <source>
        <dbReference type="ARBA" id="ARBA00022670"/>
    </source>
</evidence>
<keyword evidence="5" id="KW-0812">Transmembrane</keyword>
<proteinExistence type="inferred from homology"/>
<dbReference type="InterPro" id="IPR009003">
    <property type="entry name" value="Peptidase_S1_PA"/>
</dbReference>
<evidence type="ECO:0000313" key="8">
    <source>
        <dbReference type="Proteomes" id="UP000283701"/>
    </source>
</evidence>
<feature type="region of interest" description="Disordered" evidence="4">
    <location>
        <begin position="61"/>
        <end position="96"/>
    </location>
</feature>
<dbReference type="PANTHER" id="PTHR22939:SF129">
    <property type="entry name" value="SERINE PROTEASE HTRA2, MITOCHONDRIAL"/>
    <property type="match status" value="1"/>
</dbReference>
<dbReference type="PRINTS" id="PR00834">
    <property type="entry name" value="PROTEASES2C"/>
</dbReference>
<dbReference type="SUPFAM" id="SSF50494">
    <property type="entry name" value="Trypsin-like serine proteases"/>
    <property type="match status" value="1"/>
</dbReference>
<sequence>MQENKQDKYEFISEKIKDKPVNKKKLAYHVCIVVFLAVLFGIVASVTFVLCQPKIDGMLHPQEDPTITIPKDEPEQETETEDPDTETETNEPDSEPQIVYEQLTLDDFQTLQNEMYAIGKQANKFIVAVTGVKSNTDWFNNAYESKGQGSGIIIANSGQELLILTERKVIAGASSVYVTFVNDTSVEASIKKYDGNTGITVLSVPVDEIDNDTMNLISVAVLGNSLAITQGTLALAVGSPLGTNYSILTGNITSSAYSISTIDANYDIFTTDIVGSKNGSGALINLNGEVIGIVTQGYSSEGDQNTLTAISISKLKPLIEMLSNNKDIPYIGLEITTVTNTIAKENDIPKGVYIKDVKMDSPAMAAGLQSGDVITEIDGEAVISVDGYQTKLLSLTPGDVANVTIQRQGNDGYTEIKCPVTVSVLQ</sequence>
<evidence type="ECO:0000256" key="5">
    <source>
        <dbReference type="SAM" id="Phobius"/>
    </source>
</evidence>
<dbReference type="InterPro" id="IPR036034">
    <property type="entry name" value="PDZ_sf"/>
</dbReference>
<reference evidence="7 8" key="1">
    <citation type="submission" date="2018-08" db="EMBL/GenBank/DDBJ databases">
        <title>A genome reference for cultivated species of the human gut microbiota.</title>
        <authorList>
            <person name="Zou Y."/>
            <person name="Xue W."/>
            <person name="Luo G."/>
        </authorList>
    </citation>
    <scope>NUCLEOTIDE SEQUENCE [LARGE SCALE GENOMIC DNA]</scope>
    <source>
        <strain evidence="7 8">AM23-23AC</strain>
    </source>
</reference>
<evidence type="ECO:0000259" key="6">
    <source>
        <dbReference type="PROSITE" id="PS50106"/>
    </source>
</evidence>
<keyword evidence="2 7" id="KW-0645">Protease</keyword>
<organism evidence="7 8">
    <name type="scientific">Roseburia inulinivorans</name>
    <dbReference type="NCBI Taxonomy" id="360807"/>
    <lineage>
        <taxon>Bacteria</taxon>
        <taxon>Bacillati</taxon>
        <taxon>Bacillota</taxon>
        <taxon>Clostridia</taxon>
        <taxon>Lachnospirales</taxon>
        <taxon>Lachnospiraceae</taxon>
        <taxon>Roseburia</taxon>
    </lineage>
</organism>
<dbReference type="InterPro" id="IPR001478">
    <property type="entry name" value="PDZ"/>
</dbReference>
<feature type="domain" description="PDZ" evidence="6">
    <location>
        <begin position="318"/>
        <end position="382"/>
    </location>
</feature>
<dbReference type="Pfam" id="PF13180">
    <property type="entry name" value="PDZ_2"/>
    <property type="match status" value="1"/>
</dbReference>
<dbReference type="SMART" id="SM00228">
    <property type="entry name" value="PDZ"/>
    <property type="match status" value="1"/>
</dbReference>
<dbReference type="RefSeq" id="WP_118202443.1">
    <property type="nucleotide sequence ID" value="NZ_DAWDJC010000030.1"/>
</dbReference>
<evidence type="ECO:0000256" key="1">
    <source>
        <dbReference type="ARBA" id="ARBA00010541"/>
    </source>
</evidence>
<dbReference type="GO" id="GO:0004252">
    <property type="term" value="F:serine-type endopeptidase activity"/>
    <property type="evidence" value="ECO:0007669"/>
    <property type="project" value="InterPro"/>
</dbReference>
<dbReference type="Proteomes" id="UP000283701">
    <property type="component" value="Unassembled WGS sequence"/>
</dbReference>
<dbReference type="InterPro" id="IPR043504">
    <property type="entry name" value="Peptidase_S1_PA_chymotrypsin"/>
</dbReference>
<dbReference type="Gene3D" id="2.30.42.10">
    <property type="match status" value="1"/>
</dbReference>
<gene>
    <name evidence="7" type="ORF">DW654_04015</name>
</gene>
<evidence type="ECO:0000256" key="4">
    <source>
        <dbReference type="SAM" id="MobiDB-lite"/>
    </source>
</evidence>
<feature type="compositionally biased region" description="Acidic residues" evidence="4">
    <location>
        <begin position="74"/>
        <end position="94"/>
    </location>
</feature>
<dbReference type="PANTHER" id="PTHR22939">
    <property type="entry name" value="SERINE PROTEASE FAMILY S1C HTRA-RELATED"/>
    <property type="match status" value="1"/>
</dbReference>
<dbReference type="PROSITE" id="PS50106">
    <property type="entry name" value="PDZ"/>
    <property type="match status" value="1"/>
</dbReference>
<dbReference type="InterPro" id="IPR001940">
    <property type="entry name" value="Peptidase_S1C"/>
</dbReference>
<comment type="similarity">
    <text evidence="1">Belongs to the peptidase S1C family.</text>
</comment>
<dbReference type="CDD" id="cd06779">
    <property type="entry name" value="cpPDZ_Deg_HtrA-like"/>
    <property type="match status" value="1"/>
</dbReference>
<keyword evidence="5" id="KW-1133">Transmembrane helix</keyword>
<dbReference type="GO" id="GO:0006508">
    <property type="term" value="P:proteolysis"/>
    <property type="evidence" value="ECO:0007669"/>
    <property type="project" value="UniProtKB-KW"/>
</dbReference>
<protein>
    <submittedName>
        <fullName evidence="7">Serine protease</fullName>
    </submittedName>
</protein>
<dbReference type="AlphaFoldDB" id="A0A3R6GLA0"/>
<dbReference type="SUPFAM" id="SSF50156">
    <property type="entry name" value="PDZ domain-like"/>
    <property type="match status" value="1"/>
</dbReference>
<evidence type="ECO:0000313" key="7">
    <source>
        <dbReference type="EMBL" id="RHF86743.1"/>
    </source>
</evidence>
<dbReference type="Pfam" id="PF13365">
    <property type="entry name" value="Trypsin_2"/>
    <property type="match status" value="1"/>
</dbReference>
<keyword evidence="3" id="KW-0378">Hydrolase</keyword>
<dbReference type="EMBL" id="QRHP01000002">
    <property type="protein sequence ID" value="RHF86743.1"/>
    <property type="molecule type" value="Genomic_DNA"/>
</dbReference>
<dbReference type="Gene3D" id="2.40.10.10">
    <property type="entry name" value="Trypsin-like serine proteases"/>
    <property type="match status" value="2"/>
</dbReference>